<organism evidence="2 3">
    <name type="scientific">Ureibacillus galli</name>
    <dbReference type="NCBI Taxonomy" id="2762222"/>
    <lineage>
        <taxon>Bacteria</taxon>
        <taxon>Bacillati</taxon>
        <taxon>Bacillota</taxon>
        <taxon>Bacilli</taxon>
        <taxon>Bacillales</taxon>
        <taxon>Caryophanaceae</taxon>
        <taxon>Ureibacillus</taxon>
    </lineage>
</organism>
<evidence type="ECO:0000313" key="3">
    <source>
        <dbReference type="Proteomes" id="UP000640930"/>
    </source>
</evidence>
<name>A0ABR8XD71_9BACL</name>
<dbReference type="PANTHER" id="PTHR43857:SF1">
    <property type="entry name" value="YJGH FAMILY PROTEIN"/>
    <property type="match status" value="1"/>
</dbReference>
<protein>
    <submittedName>
        <fullName evidence="2">RidA family protein</fullName>
    </submittedName>
</protein>
<feature type="coiled-coil region" evidence="1">
    <location>
        <begin position="49"/>
        <end position="76"/>
    </location>
</feature>
<dbReference type="RefSeq" id="WP_191707636.1">
    <property type="nucleotide sequence ID" value="NZ_JACSQA010000015.1"/>
</dbReference>
<proteinExistence type="predicted"/>
<dbReference type="Proteomes" id="UP000640930">
    <property type="component" value="Unassembled WGS sequence"/>
</dbReference>
<dbReference type="PANTHER" id="PTHR43857">
    <property type="entry name" value="BLR7761 PROTEIN"/>
    <property type="match status" value="1"/>
</dbReference>
<dbReference type="SUPFAM" id="SSF55298">
    <property type="entry name" value="YjgF-like"/>
    <property type="match status" value="1"/>
</dbReference>
<comment type="caution">
    <text evidence="2">The sequence shown here is derived from an EMBL/GenBank/DDBJ whole genome shotgun (WGS) entry which is preliminary data.</text>
</comment>
<accession>A0ABR8XD71</accession>
<evidence type="ECO:0000313" key="2">
    <source>
        <dbReference type="EMBL" id="MBD8027163.1"/>
    </source>
</evidence>
<keyword evidence="3" id="KW-1185">Reference proteome</keyword>
<dbReference type="CDD" id="cd00448">
    <property type="entry name" value="YjgF_YER057c_UK114_family"/>
    <property type="match status" value="1"/>
</dbReference>
<dbReference type="InterPro" id="IPR006175">
    <property type="entry name" value="YjgF/YER057c/UK114"/>
</dbReference>
<dbReference type="EMBL" id="JACSQA010000015">
    <property type="protein sequence ID" value="MBD8027163.1"/>
    <property type="molecule type" value="Genomic_DNA"/>
</dbReference>
<dbReference type="Pfam" id="PF01042">
    <property type="entry name" value="Ribonuc_L-PSP"/>
    <property type="match status" value="1"/>
</dbReference>
<sequence length="129" mass="14715">MKRSRNPENVHQPLAPYVHQIEITGPHKWLNLSGQVGMEVDGNVPQNPLEQLKLALENIRRNLESADMEIENITKLVFYLVGDFDAEKRRKIMGEFLGEHLPCMTMIYVVALASPVLKVEIDAWACKAY</sequence>
<evidence type="ECO:0000256" key="1">
    <source>
        <dbReference type="SAM" id="Coils"/>
    </source>
</evidence>
<dbReference type="InterPro" id="IPR035959">
    <property type="entry name" value="RutC-like_sf"/>
</dbReference>
<keyword evidence="1" id="KW-0175">Coiled coil</keyword>
<gene>
    <name evidence="2" type="ORF">H9636_10905</name>
</gene>
<reference evidence="2 3" key="1">
    <citation type="submission" date="2020-08" db="EMBL/GenBank/DDBJ databases">
        <title>A Genomic Blueprint of the Chicken Gut Microbiome.</title>
        <authorList>
            <person name="Gilroy R."/>
            <person name="Ravi A."/>
            <person name="Getino M."/>
            <person name="Pursley I."/>
            <person name="Horton D.L."/>
            <person name="Alikhan N.-F."/>
            <person name="Baker D."/>
            <person name="Gharbi K."/>
            <person name="Hall N."/>
            <person name="Watson M."/>
            <person name="Adriaenssens E.M."/>
            <person name="Foster-Nyarko E."/>
            <person name="Jarju S."/>
            <person name="Secka A."/>
            <person name="Antonio M."/>
            <person name="Oren A."/>
            <person name="Chaudhuri R."/>
            <person name="La Ragione R.M."/>
            <person name="Hildebrand F."/>
            <person name="Pallen M.J."/>
        </authorList>
    </citation>
    <scope>NUCLEOTIDE SEQUENCE [LARGE SCALE GENOMIC DNA]</scope>
    <source>
        <strain evidence="2 3">Re31</strain>
    </source>
</reference>
<dbReference type="Gene3D" id="3.30.1330.40">
    <property type="entry name" value="RutC-like"/>
    <property type="match status" value="1"/>
</dbReference>